<sequence>MLNPSAAFPAAREPVLDRRRLNRALLERQMLIRRRSLPALEAIEHLVALQAQAPTPPYFGLWTRLEDFRQEELAQLIESRQAVRLALMRATIHLVSARDALALRPLMQPSMERGLKSTFGKRLEGIDLAALTAAARELTEERPMTFQEIGERLASDERWRGRDTPALGAAARALLPLVQVPPRGLWGASGPAAHTTVKTWLGSESASTGPDVLESMLERYLAAFGPATVQDMQAWCGLTRLGEVVRRMRPRLRVFRDEQGRELFDTPDSPLPAADTPIPPRYVAEFDNVLLSHADRTRIIAEEDRKRVFTINGIIRPTFLIDGFVAGIWSVVRERAAASLVVEPFRPLRAADRDSLAEEGERLLGFAAPECERREIRFR</sequence>
<evidence type="ECO:0000313" key="1">
    <source>
        <dbReference type="EMBL" id="MFC7150760.1"/>
    </source>
</evidence>
<keyword evidence="1" id="KW-0238">DNA-binding</keyword>
<gene>
    <name evidence="1" type="ORF">ACFQMJ_19685</name>
</gene>
<protein>
    <submittedName>
        <fullName evidence="1">Winged helix DNA-binding domain-containing protein</fullName>
    </submittedName>
</protein>
<dbReference type="Pfam" id="PF06224">
    <property type="entry name" value="AlkZ-like"/>
    <property type="match status" value="1"/>
</dbReference>
<keyword evidence="2" id="KW-1185">Reference proteome</keyword>
<reference evidence="2" key="1">
    <citation type="journal article" date="2019" name="Int. J. Syst. Evol. Microbiol.">
        <title>The Global Catalogue of Microorganisms (GCM) 10K type strain sequencing project: providing services to taxonomists for standard genome sequencing and annotation.</title>
        <authorList>
            <consortium name="The Broad Institute Genomics Platform"/>
            <consortium name="The Broad Institute Genome Sequencing Center for Infectious Disease"/>
            <person name="Wu L."/>
            <person name="Ma J."/>
        </authorList>
    </citation>
    <scope>NUCLEOTIDE SEQUENCE [LARGE SCALE GENOMIC DNA]</scope>
    <source>
        <strain evidence="2">KCTC 12907</strain>
    </source>
</reference>
<comment type="caution">
    <text evidence="1">The sequence shown here is derived from an EMBL/GenBank/DDBJ whole genome shotgun (WGS) entry which is preliminary data.</text>
</comment>
<dbReference type="PANTHER" id="PTHR38479">
    <property type="entry name" value="LMO0824 PROTEIN"/>
    <property type="match status" value="1"/>
</dbReference>
<accession>A0ABW2FIL7</accession>
<dbReference type="RefSeq" id="WP_378053305.1">
    <property type="nucleotide sequence ID" value="NZ_JBHMDN010000073.1"/>
</dbReference>
<dbReference type="PANTHER" id="PTHR38479:SF2">
    <property type="entry name" value="WINGED HELIX DNA-BINDING DOMAIN-CONTAINING PROTEIN"/>
    <property type="match status" value="1"/>
</dbReference>
<dbReference type="Proteomes" id="UP001596378">
    <property type="component" value="Unassembled WGS sequence"/>
</dbReference>
<name>A0ABW2FIL7_9BACL</name>
<evidence type="ECO:0000313" key="2">
    <source>
        <dbReference type="Proteomes" id="UP001596378"/>
    </source>
</evidence>
<dbReference type="InterPro" id="IPR009351">
    <property type="entry name" value="AlkZ-like"/>
</dbReference>
<proteinExistence type="predicted"/>
<dbReference type="GO" id="GO:0003677">
    <property type="term" value="F:DNA binding"/>
    <property type="evidence" value="ECO:0007669"/>
    <property type="project" value="UniProtKB-KW"/>
</dbReference>
<dbReference type="EMBL" id="JBHTAI010000012">
    <property type="protein sequence ID" value="MFC7150760.1"/>
    <property type="molecule type" value="Genomic_DNA"/>
</dbReference>
<organism evidence="1 2">
    <name type="scientific">Cohnella cellulosilytica</name>
    <dbReference type="NCBI Taxonomy" id="986710"/>
    <lineage>
        <taxon>Bacteria</taxon>
        <taxon>Bacillati</taxon>
        <taxon>Bacillota</taxon>
        <taxon>Bacilli</taxon>
        <taxon>Bacillales</taxon>
        <taxon>Paenibacillaceae</taxon>
        <taxon>Cohnella</taxon>
    </lineage>
</organism>